<dbReference type="EMBL" id="CADCSY010000108">
    <property type="protein sequence ID" value="CAA9253749.1"/>
    <property type="molecule type" value="Genomic_DNA"/>
</dbReference>
<evidence type="ECO:0000313" key="2">
    <source>
        <dbReference type="EMBL" id="CAA9253749.1"/>
    </source>
</evidence>
<reference evidence="2" key="1">
    <citation type="submission" date="2020-02" db="EMBL/GenBank/DDBJ databases">
        <authorList>
            <person name="Meier V. D."/>
        </authorList>
    </citation>
    <scope>NUCLEOTIDE SEQUENCE</scope>
    <source>
        <strain evidence="2">AVDCRST_MAG20</strain>
    </source>
</reference>
<gene>
    <name evidence="2" type="ORF">AVDCRST_MAG20-2384</name>
</gene>
<name>A0A6J4IM83_9ACTN</name>
<organism evidence="2">
    <name type="scientific">uncultured Acidimicrobiales bacterium</name>
    <dbReference type="NCBI Taxonomy" id="310071"/>
    <lineage>
        <taxon>Bacteria</taxon>
        <taxon>Bacillati</taxon>
        <taxon>Actinomycetota</taxon>
        <taxon>Acidimicrobiia</taxon>
        <taxon>Acidimicrobiales</taxon>
        <taxon>environmental samples</taxon>
    </lineage>
</organism>
<protein>
    <submittedName>
        <fullName evidence="2">Uncharacterized protein</fullName>
    </submittedName>
</protein>
<dbReference type="AlphaFoldDB" id="A0A6J4IM83"/>
<feature type="region of interest" description="Disordered" evidence="1">
    <location>
        <begin position="1"/>
        <end position="32"/>
    </location>
</feature>
<proteinExistence type="predicted"/>
<accession>A0A6J4IM83</accession>
<evidence type="ECO:0000256" key="1">
    <source>
        <dbReference type="SAM" id="MobiDB-lite"/>
    </source>
</evidence>
<sequence length="66" mass="6967">MSSPDLSATEVGHPDACPACGTPTRARPGGSQLVGGERLVREIGSCLRCGLQLVRFEGGDWREIRG</sequence>